<comment type="caution">
    <text evidence="3">The sequence shown here is derived from an EMBL/GenBank/DDBJ whole genome shotgun (WGS) entry which is preliminary data.</text>
</comment>
<dbReference type="Gene3D" id="3.30.70.1900">
    <property type="match status" value="1"/>
</dbReference>
<dbReference type="InterPro" id="IPR045648">
    <property type="entry name" value="CRISPR-assoc_Cas6-like_N"/>
</dbReference>
<proteinExistence type="predicted"/>
<keyword evidence="4" id="KW-1185">Reference proteome</keyword>
<reference evidence="3 4" key="1">
    <citation type="submission" date="2019-08" db="EMBL/GenBank/DDBJ databases">
        <title>In-depth cultivation of the pig gut microbiome towards novel bacterial diversity and tailored functional studies.</title>
        <authorList>
            <person name="Wylensek D."/>
            <person name="Hitch T.C.A."/>
            <person name="Clavel T."/>
        </authorList>
    </citation>
    <scope>NUCLEOTIDE SEQUENCE [LARGE SCALE GENOMIC DNA]</scope>
    <source>
        <strain evidence="3 4">WCA-693-APC-5D-A</strain>
    </source>
</reference>
<dbReference type="InterPro" id="IPR019267">
    <property type="entry name" value="CRISPR-assoc_Cas6_C"/>
</dbReference>
<evidence type="ECO:0000259" key="2">
    <source>
        <dbReference type="Pfam" id="PF19308"/>
    </source>
</evidence>
<dbReference type="Proteomes" id="UP000433181">
    <property type="component" value="Unassembled WGS sequence"/>
</dbReference>
<dbReference type="Pfam" id="PF10040">
    <property type="entry name" value="CRISPR_Cas6"/>
    <property type="match status" value="1"/>
</dbReference>
<dbReference type="CDD" id="cd21141">
    <property type="entry name" value="Cas6_III-like"/>
    <property type="match status" value="1"/>
</dbReference>
<name>A0A6I2UHS1_9FIRM</name>
<sequence>MYKEMEFLLGAVVYTLEAEQSGWLPEFSGRVMHGVFFRMLQEASQELANYVHEQMKMKPFTASALLGRKYKSIRGRIYVKKGDVFQWRVTGMHESILQVMLQVEPGEVLQVNSLPMQVKALTADGEQNPRAGFLAENDLLGLALGEENLSRLTIDFISPTAFRVDVVDYPMPLPWLVFPSLAEKWQQLDMPAEIDKAQVRELSEKVYIEHWSGRTKSVYLTPQRGVNTFTGTFSYNLSQLPVEERQVLLLLAQFGVFAGCGRMAGQGLGQMQVTYR</sequence>
<feature type="domain" description="CRISPR-associated protein Cas6 C-terminal" evidence="1">
    <location>
        <begin position="154"/>
        <end position="270"/>
    </location>
</feature>
<dbReference type="Gene3D" id="3.30.70.1890">
    <property type="match status" value="1"/>
</dbReference>
<accession>A0A6I2UHS1</accession>
<protein>
    <submittedName>
        <fullName evidence="3">CRISPR system precrRNA processing endoribonuclease RAMP protein Cas6</fullName>
    </submittedName>
</protein>
<dbReference type="EMBL" id="VUNR01000006">
    <property type="protein sequence ID" value="MSU08326.1"/>
    <property type="molecule type" value="Genomic_DNA"/>
</dbReference>
<gene>
    <name evidence="3" type="ORF">FYJ84_04890</name>
</gene>
<dbReference type="AlphaFoldDB" id="A0A6I2UHS1"/>
<evidence type="ECO:0000259" key="1">
    <source>
        <dbReference type="Pfam" id="PF10040"/>
    </source>
</evidence>
<organism evidence="3 4">
    <name type="scientific">Anaerovibrio slackiae</name>
    <dbReference type="NCBI Taxonomy" id="2652309"/>
    <lineage>
        <taxon>Bacteria</taxon>
        <taxon>Bacillati</taxon>
        <taxon>Bacillota</taxon>
        <taxon>Negativicutes</taxon>
        <taxon>Selenomonadales</taxon>
        <taxon>Selenomonadaceae</taxon>
        <taxon>Anaerovibrio</taxon>
    </lineage>
</organism>
<dbReference type="InterPro" id="IPR045747">
    <property type="entry name" value="CRISPR-assoc_prot_Cas6_N_sf"/>
</dbReference>
<dbReference type="Pfam" id="PF19308">
    <property type="entry name" value="CRISPR_Cas6_N"/>
    <property type="match status" value="1"/>
</dbReference>
<feature type="domain" description="CRISPR-associated protein Cas6-like N-terminal" evidence="2">
    <location>
        <begin position="28"/>
        <end position="70"/>
    </location>
</feature>
<evidence type="ECO:0000313" key="3">
    <source>
        <dbReference type="EMBL" id="MSU08326.1"/>
    </source>
</evidence>
<evidence type="ECO:0000313" key="4">
    <source>
        <dbReference type="Proteomes" id="UP000433181"/>
    </source>
</evidence>